<evidence type="ECO:0000259" key="2">
    <source>
        <dbReference type="Pfam" id="PF13386"/>
    </source>
</evidence>
<evidence type="ECO:0000313" key="4">
    <source>
        <dbReference type="Proteomes" id="UP001156666"/>
    </source>
</evidence>
<feature type="domain" description="Urease accessory protein UreH-like transmembrane" evidence="2">
    <location>
        <begin position="4"/>
        <end position="203"/>
    </location>
</feature>
<evidence type="ECO:0000313" key="3">
    <source>
        <dbReference type="EMBL" id="GLR17188.1"/>
    </source>
</evidence>
<dbReference type="RefSeq" id="WP_235293936.1">
    <property type="nucleotide sequence ID" value="NZ_BSOH01000010.1"/>
</dbReference>
<reference evidence="3" key="1">
    <citation type="journal article" date="2014" name="Int. J. Syst. Evol. Microbiol.">
        <title>Complete genome sequence of Corynebacterium casei LMG S-19264T (=DSM 44701T), isolated from a smear-ripened cheese.</title>
        <authorList>
            <consortium name="US DOE Joint Genome Institute (JGI-PGF)"/>
            <person name="Walter F."/>
            <person name="Albersmeier A."/>
            <person name="Kalinowski J."/>
            <person name="Ruckert C."/>
        </authorList>
    </citation>
    <scope>NUCLEOTIDE SEQUENCE</scope>
    <source>
        <strain evidence="3">NBRC 108769</strain>
    </source>
</reference>
<keyword evidence="1" id="KW-1133">Transmembrane helix</keyword>
<name>A0AA37WDP8_9BACT</name>
<organism evidence="3 4">
    <name type="scientific">Portibacter lacus</name>
    <dbReference type="NCBI Taxonomy" id="1099794"/>
    <lineage>
        <taxon>Bacteria</taxon>
        <taxon>Pseudomonadati</taxon>
        <taxon>Bacteroidota</taxon>
        <taxon>Saprospiria</taxon>
        <taxon>Saprospirales</taxon>
        <taxon>Haliscomenobacteraceae</taxon>
        <taxon>Portibacter</taxon>
    </lineage>
</organism>
<feature type="transmembrane region" description="Helical" evidence="1">
    <location>
        <begin position="76"/>
        <end position="94"/>
    </location>
</feature>
<feature type="transmembrane region" description="Helical" evidence="1">
    <location>
        <begin position="127"/>
        <end position="149"/>
    </location>
</feature>
<dbReference type="EMBL" id="BSOH01000010">
    <property type="protein sequence ID" value="GLR17188.1"/>
    <property type="molecule type" value="Genomic_DNA"/>
</dbReference>
<dbReference type="Proteomes" id="UP001156666">
    <property type="component" value="Unassembled WGS sequence"/>
</dbReference>
<keyword evidence="1" id="KW-0812">Transmembrane</keyword>
<comment type="caution">
    <text evidence="3">The sequence shown here is derived from an EMBL/GenBank/DDBJ whole genome shotgun (WGS) entry which is preliminary data.</text>
</comment>
<feature type="transmembrane region" description="Helical" evidence="1">
    <location>
        <begin position="194"/>
        <end position="211"/>
    </location>
</feature>
<dbReference type="AlphaFoldDB" id="A0AA37WDP8"/>
<reference evidence="3" key="2">
    <citation type="submission" date="2023-01" db="EMBL/GenBank/DDBJ databases">
        <title>Draft genome sequence of Portibacter lacus strain NBRC 108769.</title>
        <authorList>
            <person name="Sun Q."/>
            <person name="Mori K."/>
        </authorList>
    </citation>
    <scope>NUCLEOTIDE SEQUENCE</scope>
    <source>
        <strain evidence="3">NBRC 108769</strain>
    </source>
</reference>
<sequence length="231" mass="25423">MIYVAFTLGLFGSLHCLGMCGPLAFALLPGIEERSARNYTRIIGYNSGRVASYVVLGLFMGVLSGVINISGIQKPLTLIMGVGLILLFFLSLDIEKVLFKSSKFRSIFTSYRTFITKVVQKISSQNSFLMGMLNGFVPCGLVYLALAGAMTSDGFLKSGQFMLFFGLGTFPAMFLLLASISVLDLRKRINLKSIFAVLQLLVGCFLIYRAYGINVPENLELLWSMGKIMCH</sequence>
<dbReference type="Pfam" id="PF13386">
    <property type="entry name" value="DsbD_2"/>
    <property type="match status" value="1"/>
</dbReference>
<protein>
    <submittedName>
        <fullName evidence="3">Membrane protein</fullName>
    </submittedName>
</protein>
<feature type="transmembrane region" description="Helical" evidence="1">
    <location>
        <begin position="50"/>
        <end position="70"/>
    </location>
</feature>
<gene>
    <name evidence="3" type="ORF">GCM10007940_18030</name>
</gene>
<dbReference type="InterPro" id="IPR039447">
    <property type="entry name" value="UreH-like_TM_dom"/>
</dbReference>
<keyword evidence="1" id="KW-0472">Membrane</keyword>
<evidence type="ECO:0000256" key="1">
    <source>
        <dbReference type="SAM" id="Phobius"/>
    </source>
</evidence>
<feature type="transmembrane region" description="Helical" evidence="1">
    <location>
        <begin position="6"/>
        <end position="29"/>
    </location>
</feature>
<keyword evidence="4" id="KW-1185">Reference proteome</keyword>
<accession>A0AA37WDP8</accession>
<dbReference type="PANTHER" id="PTHR42208:SF1">
    <property type="entry name" value="HEAVY METAL TRANSPORTER"/>
    <property type="match status" value="1"/>
</dbReference>
<proteinExistence type="predicted"/>
<feature type="transmembrane region" description="Helical" evidence="1">
    <location>
        <begin position="161"/>
        <end position="182"/>
    </location>
</feature>
<dbReference type="PANTHER" id="PTHR42208">
    <property type="entry name" value="HEAVY METAL TRANSPORTER-RELATED"/>
    <property type="match status" value="1"/>
</dbReference>